<feature type="compositionally biased region" description="Polar residues" evidence="1">
    <location>
        <begin position="100"/>
        <end position="111"/>
    </location>
</feature>
<protein>
    <submittedName>
        <fullName evidence="2">Uncharacterized protein</fullName>
    </submittedName>
</protein>
<dbReference type="AlphaFoldDB" id="A0A841IV51"/>
<proteinExistence type="predicted"/>
<sequence>MRTIDPTDSSPPSPFTGVQRRECTLCQWEVVSGSALVAELEAATHRVEAHSTTGQRQHLAALLQAYREVLGPLPRNLLVLAVQQVLGPAPAPLATVCGPRTTTSQEQGVAA</sequence>
<evidence type="ECO:0000256" key="1">
    <source>
        <dbReference type="SAM" id="MobiDB-lite"/>
    </source>
</evidence>
<dbReference type="RefSeq" id="WP_184293642.1">
    <property type="nucleotide sequence ID" value="NZ_JACHJO010000017.1"/>
</dbReference>
<feature type="region of interest" description="Disordered" evidence="1">
    <location>
        <begin position="91"/>
        <end position="111"/>
    </location>
</feature>
<evidence type="ECO:0000313" key="3">
    <source>
        <dbReference type="Proteomes" id="UP000536604"/>
    </source>
</evidence>
<keyword evidence="3" id="KW-1185">Reference proteome</keyword>
<name>A0A841IV51_9ACTN</name>
<dbReference type="Proteomes" id="UP000536604">
    <property type="component" value="Unassembled WGS sequence"/>
</dbReference>
<reference evidence="2 3" key="1">
    <citation type="submission" date="2020-08" db="EMBL/GenBank/DDBJ databases">
        <title>Genomic Encyclopedia of Type Strains, Phase III (KMG-III): the genomes of soil and plant-associated and newly described type strains.</title>
        <authorList>
            <person name="Whitman W."/>
        </authorList>
    </citation>
    <scope>NUCLEOTIDE SEQUENCE [LARGE SCALE GENOMIC DNA]</scope>
    <source>
        <strain evidence="2 3">CECT 8712</strain>
    </source>
</reference>
<accession>A0A841IV51</accession>
<evidence type="ECO:0000313" key="2">
    <source>
        <dbReference type="EMBL" id="MBB6122204.1"/>
    </source>
</evidence>
<comment type="caution">
    <text evidence="2">The sequence shown here is derived from an EMBL/GenBank/DDBJ whole genome shotgun (WGS) entry which is preliminary data.</text>
</comment>
<organism evidence="2 3">
    <name type="scientific">Nocardiopsis algeriensis</name>
    <dbReference type="NCBI Taxonomy" id="1478215"/>
    <lineage>
        <taxon>Bacteria</taxon>
        <taxon>Bacillati</taxon>
        <taxon>Actinomycetota</taxon>
        <taxon>Actinomycetes</taxon>
        <taxon>Streptosporangiales</taxon>
        <taxon>Nocardiopsidaceae</taxon>
        <taxon>Nocardiopsis</taxon>
    </lineage>
</organism>
<gene>
    <name evidence="2" type="ORF">FHS13_004193</name>
</gene>
<dbReference type="EMBL" id="JACHJO010000017">
    <property type="protein sequence ID" value="MBB6122204.1"/>
    <property type="molecule type" value="Genomic_DNA"/>
</dbReference>